<dbReference type="GO" id="GO:0005976">
    <property type="term" value="P:polysaccharide metabolic process"/>
    <property type="evidence" value="ECO:0007669"/>
    <property type="project" value="TreeGrafter"/>
</dbReference>
<dbReference type="PANTHER" id="PTHR40111">
    <property type="entry name" value="CEPHALOSPORIN-C DEACETYLASE"/>
    <property type="match status" value="1"/>
</dbReference>
<feature type="active site" description="Charge relay system" evidence="1">
    <location>
        <position position="298"/>
    </location>
</feature>
<evidence type="ECO:0000256" key="1">
    <source>
        <dbReference type="PIRSR" id="PIRSR639069-1"/>
    </source>
</evidence>
<dbReference type="SMR" id="A0A517BBK8"/>
<dbReference type="Gene3D" id="3.40.50.1820">
    <property type="entry name" value="alpha/beta hydrolase"/>
    <property type="match status" value="1"/>
</dbReference>
<dbReference type="SUPFAM" id="SSF53474">
    <property type="entry name" value="alpha/beta-Hydrolases"/>
    <property type="match status" value="1"/>
</dbReference>
<organism evidence="4">
    <name type="scientific">Bacillus pumilus</name>
    <name type="common">Bacillus mesentericus</name>
    <dbReference type="NCBI Taxonomy" id="1408"/>
    <lineage>
        <taxon>Bacteria</taxon>
        <taxon>Bacillati</taxon>
        <taxon>Bacillota</taxon>
        <taxon>Bacilli</taxon>
        <taxon>Bacillales</taxon>
        <taxon>Bacillaceae</taxon>
        <taxon>Bacillus</taxon>
    </lineage>
</organism>
<dbReference type="EMBL" id="MK673995">
    <property type="protein sequence ID" value="QDR50098.1"/>
    <property type="molecule type" value="Genomic_DNA"/>
</dbReference>
<dbReference type="InterPro" id="IPR029058">
    <property type="entry name" value="AB_hydrolase_fold"/>
</dbReference>
<dbReference type="GO" id="GO:0052689">
    <property type="term" value="F:carboxylic ester hydrolase activity"/>
    <property type="evidence" value="ECO:0007669"/>
    <property type="project" value="TreeGrafter"/>
</dbReference>
<accession>A0A517BBK8</accession>
<dbReference type="InterPro" id="IPR008391">
    <property type="entry name" value="AXE1_dom"/>
</dbReference>
<name>A0A517BBK8_BACPU</name>
<proteinExistence type="predicted"/>
<feature type="binding site" evidence="2">
    <location>
        <position position="91"/>
    </location>
    <ligand>
        <name>substrate</name>
    </ligand>
</feature>
<evidence type="ECO:0000259" key="3">
    <source>
        <dbReference type="Pfam" id="PF05448"/>
    </source>
</evidence>
<dbReference type="Pfam" id="PF05448">
    <property type="entry name" value="AXE1"/>
    <property type="match status" value="1"/>
</dbReference>
<feature type="active site" description="Nucleophile" evidence="1">
    <location>
        <position position="181"/>
    </location>
</feature>
<feature type="active site" description="Charge relay system" evidence="1">
    <location>
        <position position="269"/>
    </location>
</feature>
<sequence>MQLFDLSLEELKKYKPKKTARPDFSDFWKKSLEELHQVEAEPTLESYDYPVKGVKVYRLTYQSFGHSKIEGFYAVPDQTGPHPSLVRFHGYNASYDGGIHDIVNWALHGYATFGMLVRGQGGSEDQAVTPGGHALGWMTKGILSKETYYYRGVYLDAVRALEVIQSFPEVDEHRIGVIGGSQGGALAVAAAALSDIPKVVVADYPYLSNFERAVDVALEQPYLEINSYFRRNSDPKVEEKAFETLSYFDLINLAGWVKQPTLMAIGLIDKITPPSTVFAAYNHLETDKDLKVYRYFGHEFIPAFQTEKLSFLQKHLLLST</sequence>
<evidence type="ECO:0000256" key="2">
    <source>
        <dbReference type="PIRSR" id="PIRSR639069-2"/>
    </source>
</evidence>
<feature type="domain" description="Acetyl xylan esterase" evidence="3">
    <location>
        <begin position="1"/>
        <end position="314"/>
    </location>
</feature>
<dbReference type="InterPro" id="IPR039069">
    <property type="entry name" value="CE7"/>
</dbReference>
<reference evidence="4" key="1">
    <citation type="submission" date="2019-03" db="EMBL/GenBank/DDBJ databases">
        <title>Construction of subtilisin Carlsberg mutants for perhydrolysis activity and application in melanin bleaching technology using glucose oxidase-subtilisin Carlsberg cascade reaction.</title>
        <authorList>
            <person name="Shu Z."/>
            <person name="Wang Q."/>
        </authorList>
    </citation>
    <scope>NUCLEOTIDE SEQUENCE</scope>
    <source>
        <strain evidence="4">OSLJ-3</strain>
    </source>
</reference>
<dbReference type="AlphaFoldDB" id="A0A517BBK8"/>
<evidence type="ECO:0000313" key="4">
    <source>
        <dbReference type="EMBL" id="QDR50098.1"/>
    </source>
</evidence>
<dbReference type="PANTHER" id="PTHR40111:SF1">
    <property type="entry name" value="CEPHALOSPORIN-C DEACETYLASE"/>
    <property type="match status" value="1"/>
</dbReference>
<protein>
    <submittedName>
        <fullName evidence="4">Acetylxylan esterase</fullName>
    </submittedName>
</protein>